<dbReference type="SUPFAM" id="SSF51695">
    <property type="entry name" value="PLC-like phosphodiesterases"/>
    <property type="match status" value="1"/>
</dbReference>
<evidence type="ECO:0000259" key="2">
    <source>
        <dbReference type="PROSITE" id="PS51704"/>
    </source>
</evidence>
<dbReference type="PANTHER" id="PTHR43805:SF1">
    <property type="entry name" value="GP-PDE DOMAIN-CONTAINING PROTEIN"/>
    <property type="match status" value="1"/>
</dbReference>
<dbReference type="RefSeq" id="WP_135165311.1">
    <property type="nucleotide sequence ID" value="NZ_SPQS01000012.1"/>
</dbReference>
<sequence>MGRKLKFAALALIAVAAGVYVNNTSLLTPHPGGKPVLLAHRGMAQRFDERDVKSDTCTAARMLPPRHDYLENTLPSMRASFEAGADMIELDVHPTTDGRFAVFHDWTLDCRTDGQGVTREQSMAKLKMLDIGYGYTADGGKTFPFRGKGIGMMPTLSEVFASFPEKGLLINVKSREASEGEKLAVVLNALPAERRRTIMVYGGDEPIEMIRRLTPDVRTISRAAIRACLIRYIAYGWTGLVPPACRNAMVLVPVNVGPWLWGWPNRFLNRMTDVNSAVFVLGPYSGGEFSTGIDTPELFARLPQGYSGGVWTNEIETVAKLAGKSKD</sequence>
<dbReference type="EMBL" id="SPQS01000012">
    <property type="protein sequence ID" value="TFV73115.1"/>
    <property type="molecule type" value="Genomic_DNA"/>
</dbReference>
<dbReference type="Pfam" id="PF03009">
    <property type="entry name" value="GDPD"/>
    <property type="match status" value="1"/>
</dbReference>
<dbReference type="Proteomes" id="UP000297700">
    <property type="component" value="Unassembled WGS sequence"/>
</dbReference>
<dbReference type="AlphaFoldDB" id="A0A4Y9P3W8"/>
<gene>
    <name evidence="3" type="ORF">E4K64_21475</name>
</gene>
<protein>
    <submittedName>
        <fullName evidence="3">Glycerophosphodiester phosphodiesterase</fullName>
    </submittedName>
</protein>
<feature type="domain" description="GP-PDE" evidence="2">
    <location>
        <begin position="51"/>
        <end position="322"/>
    </location>
</feature>
<dbReference type="CDD" id="cd08613">
    <property type="entry name" value="GDPD_GDE4_like_1"/>
    <property type="match status" value="1"/>
</dbReference>
<organism evidence="3 4">
    <name type="scientific">Bradyrhizobium frederickii</name>
    <dbReference type="NCBI Taxonomy" id="2560054"/>
    <lineage>
        <taxon>Bacteria</taxon>
        <taxon>Pseudomonadati</taxon>
        <taxon>Pseudomonadota</taxon>
        <taxon>Alphaproteobacteria</taxon>
        <taxon>Hyphomicrobiales</taxon>
        <taxon>Nitrobacteraceae</taxon>
        <taxon>Bradyrhizobium</taxon>
    </lineage>
</organism>
<keyword evidence="1" id="KW-0732">Signal</keyword>
<dbReference type="PROSITE" id="PS51704">
    <property type="entry name" value="GP_PDE"/>
    <property type="match status" value="1"/>
</dbReference>
<dbReference type="GO" id="GO:0006629">
    <property type="term" value="P:lipid metabolic process"/>
    <property type="evidence" value="ECO:0007669"/>
    <property type="project" value="InterPro"/>
</dbReference>
<evidence type="ECO:0000313" key="3">
    <source>
        <dbReference type="EMBL" id="TFV73115.1"/>
    </source>
</evidence>
<dbReference type="PANTHER" id="PTHR43805">
    <property type="entry name" value="GLYCEROPHOSPHORYL DIESTER PHOSPHODIESTERASE"/>
    <property type="match status" value="1"/>
</dbReference>
<feature type="signal peptide" evidence="1">
    <location>
        <begin position="1"/>
        <end position="21"/>
    </location>
</feature>
<name>A0A4Y9P3W8_9BRAD</name>
<dbReference type="GO" id="GO:0008081">
    <property type="term" value="F:phosphoric diester hydrolase activity"/>
    <property type="evidence" value="ECO:0007669"/>
    <property type="project" value="InterPro"/>
</dbReference>
<dbReference type="InterPro" id="IPR030395">
    <property type="entry name" value="GP_PDE_dom"/>
</dbReference>
<dbReference type="Gene3D" id="3.20.20.190">
    <property type="entry name" value="Phosphatidylinositol (PI) phosphodiesterase"/>
    <property type="match status" value="1"/>
</dbReference>
<accession>A0A4Y9P3W8</accession>
<proteinExistence type="predicted"/>
<dbReference type="InterPro" id="IPR017946">
    <property type="entry name" value="PLC-like_Pdiesterase_TIM-brl"/>
</dbReference>
<reference evidence="3 4" key="1">
    <citation type="submission" date="2019-03" db="EMBL/GenBank/DDBJ databases">
        <title>Bradyrhizobium strains diversity.</title>
        <authorList>
            <person name="Urquiaga M.C.O."/>
            <person name="Hungria M."/>
            <person name="Delamuta J.R.M."/>
            <person name="Klepa M.S."/>
        </authorList>
    </citation>
    <scope>NUCLEOTIDE SEQUENCE [LARGE SCALE GENOMIC DNA]</scope>
    <source>
        <strain evidence="3 4">CNPSo 3426</strain>
    </source>
</reference>
<comment type="caution">
    <text evidence="3">The sequence shown here is derived from an EMBL/GenBank/DDBJ whole genome shotgun (WGS) entry which is preliminary data.</text>
</comment>
<evidence type="ECO:0000313" key="4">
    <source>
        <dbReference type="Proteomes" id="UP000297700"/>
    </source>
</evidence>
<feature type="chain" id="PRO_5021496974" evidence="1">
    <location>
        <begin position="22"/>
        <end position="327"/>
    </location>
</feature>
<evidence type="ECO:0000256" key="1">
    <source>
        <dbReference type="SAM" id="SignalP"/>
    </source>
</evidence>